<dbReference type="AlphaFoldDB" id="A0A366ME68"/>
<dbReference type="Proteomes" id="UP000253099">
    <property type="component" value="Unassembled WGS sequence"/>
</dbReference>
<accession>A0A366ME68</accession>
<organism evidence="1 2">
    <name type="scientific">Candidatus Methanobinarius endosymbioticus</name>
    <dbReference type="NCBI Taxonomy" id="2006182"/>
    <lineage>
        <taxon>Archaea</taxon>
        <taxon>Methanobacteriati</taxon>
        <taxon>Methanobacteriota</taxon>
        <taxon>Methanomada group</taxon>
        <taxon>Methanobacteria</taxon>
        <taxon>Methanobacteriales</taxon>
        <taxon>Methanobacteriaceae</taxon>
        <taxon>Candidatus Methanobinarius</taxon>
    </lineage>
</organism>
<name>A0A366ME68_9EURY</name>
<comment type="caution">
    <text evidence="1">The sequence shown here is derived from an EMBL/GenBank/DDBJ whole genome shotgun (WGS) entry which is preliminary data.</text>
</comment>
<gene>
    <name evidence="1" type="ORF">ALNOE001_01220</name>
</gene>
<keyword evidence="2" id="KW-1185">Reference proteome</keyword>
<evidence type="ECO:0000313" key="1">
    <source>
        <dbReference type="EMBL" id="RBQ24475.1"/>
    </source>
</evidence>
<dbReference type="EMBL" id="NIZT01000003">
    <property type="protein sequence ID" value="RBQ24475.1"/>
    <property type="molecule type" value="Genomic_DNA"/>
</dbReference>
<evidence type="ECO:0000313" key="2">
    <source>
        <dbReference type="Proteomes" id="UP000253099"/>
    </source>
</evidence>
<protein>
    <submittedName>
        <fullName evidence="1">Uncharacterized protein</fullName>
    </submittedName>
</protein>
<reference evidence="1 2" key="1">
    <citation type="submission" date="2018-06" db="EMBL/GenBank/DDBJ databases">
        <title>Genomic insight into two independent archaeal endosymbiosis events.</title>
        <authorList>
            <person name="Lind A.E."/>
            <person name="Lewis W.H."/>
            <person name="Spang A."/>
            <person name="Guy L."/>
            <person name="Embley M.T."/>
            <person name="Ettema T.J.G."/>
        </authorList>
    </citation>
    <scope>NUCLEOTIDE SEQUENCE [LARGE SCALE GENOMIC DNA]</scope>
    <source>
        <strain evidence="1">NOE</strain>
    </source>
</reference>
<sequence>MDNTITGQNISFYLNGILIDNIESIEGYANIIYLVNSSQRIIHVNGDYDGHGSYEINTKTGELLIISDTNVTGNISFDKKEYLLNETSKGL</sequence>
<proteinExistence type="predicted"/>